<name>A0A5Q5BRK5_MYCSS</name>
<evidence type="ECO:0000256" key="1">
    <source>
        <dbReference type="SAM" id="MobiDB-lite"/>
    </source>
</evidence>
<evidence type="ECO:0000313" key="2">
    <source>
        <dbReference type="EMBL" id="ABG11147.1"/>
    </source>
</evidence>
<organism evidence="2">
    <name type="scientific">Mycobacterium sp. (strain MCS)</name>
    <dbReference type="NCBI Taxonomy" id="164756"/>
    <lineage>
        <taxon>Bacteria</taxon>
        <taxon>Bacillati</taxon>
        <taxon>Actinomycetota</taxon>
        <taxon>Actinomycetes</taxon>
        <taxon>Mycobacteriales</taxon>
        <taxon>Mycobacteriaceae</taxon>
        <taxon>Mycobacterium</taxon>
    </lineage>
</organism>
<dbReference type="EMBL" id="CP000384">
    <property type="protein sequence ID" value="ABG11147.1"/>
    <property type="molecule type" value="Genomic_DNA"/>
</dbReference>
<sequence>MTLLAREVECARGSRERACDTPGEPELGPVADAPGGGARVDRTTIRTRIRNRHRRADPAPDVGGRPFTTVGADPISSSPA</sequence>
<gene>
    <name evidence="2" type="ordered locus">Mmcs_5043</name>
</gene>
<reference evidence="2" key="1">
    <citation type="submission" date="2006-06" db="EMBL/GenBank/DDBJ databases">
        <title>Complete sequence of chromosome of Mycobacterium sp. MCS.</title>
        <authorList>
            <consortium name="US DOE Joint Genome Institute"/>
            <person name="Copeland A."/>
            <person name="Lucas S."/>
            <person name="Lapidus A."/>
            <person name="Barry K."/>
            <person name="Detter J.C."/>
            <person name="Glavina del Rio T."/>
            <person name="Hammon N."/>
            <person name="Israni S."/>
            <person name="Dalin E."/>
            <person name="Tice H."/>
            <person name="Pitluck S."/>
            <person name="Martinez M."/>
            <person name="Schmutz J."/>
            <person name="Larimer F."/>
            <person name="Land M."/>
            <person name="Hauser L."/>
            <person name="Kyrpides N."/>
            <person name="Kim E."/>
            <person name="Miller C.D."/>
            <person name="Hughes J.E."/>
            <person name="Anderson A.J."/>
            <person name="Sims R.C."/>
            <person name="Richardson P."/>
        </authorList>
    </citation>
    <scope>NUCLEOTIDE SEQUENCE [LARGE SCALE GENOMIC DNA]</scope>
    <source>
        <strain evidence="2">MCS</strain>
    </source>
</reference>
<dbReference type="AlphaFoldDB" id="A0A5Q5BRK5"/>
<feature type="region of interest" description="Disordered" evidence="1">
    <location>
        <begin position="54"/>
        <end position="80"/>
    </location>
</feature>
<proteinExistence type="predicted"/>
<protein>
    <submittedName>
        <fullName evidence="2">Uncharacterized protein</fullName>
    </submittedName>
</protein>
<dbReference type="KEGG" id="mmc:Mmcs_5043"/>
<accession>A0A5Q5BRK5</accession>
<feature type="region of interest" description="Disordered" evidence="1">
    <location>
        <begin position="15"/>
        <end position="39"/>
    </location>
</feature>